<evidence type="ECO:0000313" key="2">
    <source>
        <dbReference type="EMBL" id="SFP26768.1"/>
    </source>
</evidence>
<dbReference type="EMBL" id="FOXA01000004">
    <property type="protein sequence ID" value="SFP26768.1"/>
    <property type="molecule type" value="Genomic_DNA"/>
</dbReference>
<protein>
    <submittedName>
        <fullName evidence="2">B12 binding domain-containing protein</fullName>
    </submittedName>
</protein>
<sequence length="261" mass="27975">MVAQRAPMRDGSGAQAHACDLQNVVRDALDHVARLAEARRGVAAAPADVVACAEALRDRDPAVARAVVRRLRARGLSDERIQIDCLAEAARHLGRLWERDEMPFWEVTLATSRIHGLLRELRADVASGEVRASGVRYALFAPVPGEDHVLGSMMAADVFRRAGWRIDLELDIDAATLLEILERRQPPVVGLSASGERPARILSDLVARIRTVAPGACVAVGGNVVAACPAQAAASGADLLVEDVHEAMSRLAQEADVRTGR</sequence>
<name>A0A1I5NY82_9RHOB</name>
<dbReference type="Gene3D" id="1.10.1240.10">
    <property type="entry name" value="Methionine synthase domain"/>
    <property type="match status" value="1"/>
</dbReference>
<organism evidence="2 3">
    <name type="scientific">Tranquillimonas alkanivorans</name>
    <dbReference type="NCBI Taxonomy" id="441119"/>
    <lineage>
        <taxon>Bacteria</taxon>
        <taxon>Pseudomonadati</taxon>
        <taxon>Pseudomonadota</taxon>
        <taxon>Alphaproteobacteria</taxon>
        <taxon>Rhodobacterales</taxon>
        <taxon>Roseobacteraceae</taxon>
        <taxon>Tranquillimonas</taxon>
    </lineage>
</organism>
<accession>A0A1I5NY82</accession>
<proteinExistence type="predicted"/>
<reference evidence="2 3" key="1">
    <citation type="submission" date="2016-10" db="EMBL/GenBank/DDBJ databases">
        <authorList>
            <person name="de Groot N.N."/>
        </authorList>
    </citation>
    <scope>NUCLEOTIDE SEQUENCE [LARGE SCALE GENOMIC DNA]</scope>
    <source>
        <strain evidence="2 3">DSM 19547</strain>
    </source>
</reference>
<evidence type="ECO:0000259" key="1">
    <source>
        <dbReference type="PROSITE" id="PS51332"/>
    </source>
</evidence>
<dbReference type="GO" id="GO:0046872">
    <property type="term" value="F:metal ion binding"/>
    <property type="evidence" value="ECO:0007669"/>
    <property type="project" value="InterPro"/>
</dbReference>
<dbReference type="Pfam" id="PF02607">
    <property type="entry name" value="B12-binding_2"/>
    <property type="match status" value="1"/>
</dbReference>
<dbReference type="AlphaFoldDB" id="A0A1I5NY82"/>
<dbReference type="InterPro" id="IPR036724">
    <property type="entry name" value="Cobalamin-bd_sf"/>
</dbReference>
<dbReference type="Gene3D" id="3.40.50.280">
    <property type="entry name" value="Cobalamin-binding domain"/>
    <property type="match status" value="1"/>
</dbReference>
<dbReference type="STRING" id="441119.SAMN04488047_104140"/>
<dbReference type="InterPro" id="IPR003759">
    <property type="entry name" value="Cbl-bd_cap"/>
</dbReference>
<dbReference type="InterPro" id="IPR006158">
    <property type="entry name" value="Cobalamin-bd"/>
</dbReference>
<gene>
    <name evidence="2" type="ORF">SAMN04488047_104140</name>
</gene>
<dbReference type="Proteomes" id="UP000199356">
    <property type="component" value="Unassembled WGS sequence"/>
</dbReference>
<evidence type="ECO:0000313" key="3">
    <source>
        <dbReference type="Proteomes" id="UP000199356"/>
    </source>
</evidence>
<dbReference type="InterPro" id="IPR036594">
    <property type="entry name" value="Meth_synthase_dom"/>
</dbReference>
<dbReference type="Pfam" id="PF02310">
    <property type="entry name" value="B12-binding"/>
    <property type="match status" value="1"/>
</dbReference>
<feature type="domain" description="B12-binding" evidence="1">
    <location>
        <begin position="135"/>
        <end position="261"/>
    </location>
</feature>
<keyword evidence="3" id="KW-1185">Reference proteome</keyword>
<dbReference type="SUPFAM" id="SSF52242">
    <property type="entry name" value="Cobalamin (vitamin B12)-binding domain"/>
    <property type="match status" value="1"/>
</dbReference>
<dbReference type="PROSITE" id="PS51332">
    <property type="entry name" value="B12_BINDING"/>
    <property type="match status" value="1"/>
</dbReference>
<dbReference type="GO" id="GO:0031419">
    <property type="term" value="F:cobalamin binding"/>
    <property type="evidence" value="ECO:0007669"/>
    <property type="project" value="InterPro"/>
</dbReference>